<name>A0A7S8E946_9CHLR</name>
<accession>A0A7S8E946</accession>
<dbReference type="GO" id="GO:0006508">
    <property type="term" value="P:proteolysis"/>
    <property type="evidence" value="ECO:0007669"/>
    <property type="project" value="InterPro"/>
</dbReference>
<dbReference type="PANTHER" id="PTHR10443">
    <property type="entry name" value="MICROSOMAL DIPEPTIDASE"/>
    <property type="match status" value="1"/>
</dbReference>
<dbReference type="EMBL" id="CP062983">
    <property type="protein sequence ID" value="QPC82553.1"/>
    <property type="molecule type" value="Genomic_DNA"/>
</dbReference>
<keyword evidence="2" id="KW-1185">Reference proteome</keyword>
<gene>
    <name evidence="1" type="ORF">G4Y79_23170</name>
</gene>
<dbReference type="AlphaFoldDB" id="A0A7S8E946"/>
<sequence length="352" mass="39677">MIVVDAHEDIAYIKALYDRDYRVSALTHRQNEQGMGRPAATFGLPDAILGRVALVFGTLYVSPARAKLSSTASEPSYSTPQEAYDAASWQLDYYRRITDEDERMRLVLTQSDLDEVLASWEEGKPMDQHLQGLVVLMEGADPVIEPEQFDEWYERGVRVLGTAWRQTRYSGGTGEPGGLSALGRDLLGQMSNYNALLDLSHMAEQAVYESFDMYEGQLFASHTNPRKFCNSDRHFSDDMIRRLAERDGVMGVVMFNRFLQTGWTPSEPRLPLSVVYDVIDYVCQLTGSARHIGIGSDFDGGFGSESIPQEMETVTDLWLLKDGLKERGYSEEDIENILGGNMVRMLRQTLPR</sequence>
<dbReference type="SUPFAM" id="SSF51556">
    <property type="entry name" value="Metallo-dependent hydrolases"/>
    <property type="match status" value="1"/>
</dbReference>
<dbReference type="GO" id="GO:0070573">
    <property type="term" value="F:metallodipeptidase activity"/>
    <property type="evidence" value="ECO:0007669"/>
    <property type="project" value="InterPro"/>
</dbReference>
<dbReference type="InterPro" id="IPR008257">
    <property type="entry name" value="Pept_M19"/>
</dbReference>
<reference evidence="1 2" key="1">
    <citation type="submission" date="2020-02" db="EMBL/GenBank/DDBJ databases">
        <authorList>
            <person name="Zheng R.K."/>
            <person name="Sun C.M."/>
        </authorList>
    </citation>
    <scope>NUCLEOTIDE SEQUENCE [LARGE SCALE GENOMIC DNA]</scope>
    <source>
        <strain evidence="2">rifampicinis</strain>
    </source>
</reference>
<proteinExistence type="predicted"/>
<dbReference type="PROSITE" id="PS51365">
    <property type="entry name" value="RENAL_DIPEPTIDASE_2"/>
    <property type="match status" value="1"/>
</dbReference>
<dbReference type="InterPro" id="IPR032466">
    <property type="entry name" value="Metal_Hydrolase"/>
</dbReference>
<dbReference type="Proteomes" id="UP000594468">
    <property type="component" value="Chromosome"/>
</dbReference>
<organism evidence="1 2">
    <name type="scientific">Phototrophicus methaneseepsis</name>
    <dbReference type="NCBI Taxonomy" id="2710758"/>
    <lineage>
        <taxon>Bacteria</taxon>
        <taxon>Bacillati</taxon>
        <taxon>Chloroflexota</taxon>
        <taxon>Candidatus Thermofontia</taxon>
        <taxon>Phototrophicales</taxon>
        <taxon>Phototrophicaceae</taxon>
        <taxon>Phototrophicus</taxon>
    </lineage>
</organism>
<dbReference type="PANTHER" id="PTHR10443:SF12">
    <property type="entry name" value="DIPEPTIDASE"/>
    <property type="match status" value="1"/>
</dbReference>
<dbReference type="Pfam" id="PF01244">
    <property type="entry name" value="Peptidase_M19"/>
    <property type="match status" value="1"/>
</dbReference>
<evidence type="ECO:0000313" key="1">
    <source>
        <dbReference type="EMBL" id="QPC82553.1"/>
    </source>
</evidence>
<evidence type="ECO:0000313" key="2">
    <source>
        <dbReference type="Proteomes" id="UP000594468"/>
    </source>
</evidence>
<protein>
    <submittedName>
        <fullName evidence="1">Membrane dipeptidase</fullName>
    </submittedName>
</protein>
<dbReference type="KEGG" id="pmet:G4Y79_23170"/>
<dbReference type="Gene3D" id="3.20.20.140">
    <property type="entry name" value="Metal-dependent hydrolases"/>
    <property type="match status" value="1"/>
</dbReference>
<dbReference type="RefSeq" id="WP_195170622.1">
    <property type="nucleotide sequence ID" value="NZ_CP062983.1"/>
</dbReference>